<evidence type="ECO:0000259" key="1">
    <source>
        <dbReference type="Pfam" id="PF13276"/>
    </source>
</evidence>
<accession>A0A2K8P1Y5</accession>
<dbReference type="AlphaFoldDB" id="A0A2K8P1Y5"/>
<sequence length="226" mass="27613">MFIKENLKNYSLILMIKILELKKSYWDKYKHVNLQEKDKFALQEIKKVFNENLKQFGYQEIDKELRQKGIIINHKKILRIMNTYGIRAQYVQKMIKKTLIHKVMESYIDAYPDLIQRKFNQVQTRFSVLYTDVTYHIWGTKRFYQSTIIDGHTKEIVHAEISKINDLKLVLDNLNGAIKQIKKIKRSEWNYYPFRSRISVHIKRLKKSMWCRQSYYINWCCIYLRR</sequence>
<dbReference type="EMBL" id="CP024965">
    <property type="protein sequence ID" value="ATZ19021.1"/>
    <property type="molecule type" value="Genomic_DNA"/>
</dbReference>
<evidence type="ECO:0000313" key="3">
    <source>
        <dbReference type="Proteomes" id="UP000232230"/>
    </source>
</evidence>
<dbReference type="PANTHER" id="PTHR46889:SF4">
    <property type="entry name" value="TRANSPOSASE INSO FOR INSERTION SEQUENCE ELEMENT IS911B-RELATED"/>
    <property type="match status" value="1"/>
</dbReference>
<name>A0A2K8P1Y5_9MOLU</name>
<feature type="domain" description="HTH-like" evidence="1">
    <location>
        <begin position="37"/>
        <end position="93"/>
    </location>
</feature>
<organism evidence="2 3">
    <name type="scientific">Williamsoniiplasma somnilux</name>
    <dbReference type="NCBI Taxonomy" id="215578"/>
    <lineage>
        <taxon>Bacteria</taxon>
        <taxon>Bacillati</taxon>
        <taxon>Mycoplasmatota</taxon>
        <taxon>Mollicutes</taxon>
        <taxon>Entomoplasmatales</taxon>
        <taxon>Williamsoniiplasma</taxon>
    </lineage>
</organism>
<dbReference type="InterPro" id="IPR025948">
    <property type="entry name" value="HTH-like_dom"/>
</dbReference>
<proteinExistence type="predicted"/>
<dbReference type="PANTHER" id="PTHR46889">
    <property type="entry name" value="TRANSPOSASE INSF FOR INSERTION SEQUENCE IS3B-RELATED"/>
    <property type="match status" value="1"/>
</dbReference>
<keyword evidence="3" id="KW-1185">Reference proteome</keyword>
<reference evidence="2 3" key="1">
    <citation type="submission" date="2017-11" db="EMBL/GenBank/DDBJ databases">
        <title>Genome sequence of Entomoplasma somnilux PYAN-1 (ATCC 49194).</title>
        <authorList>
            <person name="Lo W.-S."/>
            <person name="Gasparich G.E."/>
            <person name="Kuo C.-H."/>
        </authorList>
    </citation>
    <scope>NUCLEOTIDE SEQUENCE [LARGE SCALE GENOMIC DNA]</scope>
    <source>
        <strain evidence="2 3">PYAN-1</strain>
    </source>
</reference>
<dbReference type="RefSeq" id="WP_024863535.1">
    <property type="nucleotide sequence ID" value="NZ_CP024965.1"/>
</dbReference>
<dbReference type="Proteomes" id="UP000232230">
    <property type="component" value="Chromosome"/>
</dbReference>
<evidence type="ECO:0000313" key="2">
    <source>
        <dbReference type="EMBL" id="ATZ19021.1"/>
    </source>
</evidence>
<dbReference type="InterPro" id="IPR050900">
    <property type="entry name" value="Transposase_IS3/IS150/IS904"/>
</dbReference>
<dbReference type="Pfam" id="PF13276">
    <property type="entry name" value="HTH_21"/>
    <property type="match status" value="1"/>
</dbReference>
<protein>
    <submittedName>
        <fullName evidence="2">Transposase</fullName>
    </submittedName>
</protein>
<gene>
    <name evidence="2" type="ORF">ESOMN_v1c06390</name>
</gene>
<dbReference type="KEGG" id="esx:ESOMN_v1c06390"/>